<sequence length="50" mass="5725">MKLCNVVQKQFQYSGFTTTAIYVCLLVRKRSPKPLTKVRCFPGVLIFIST</sequence>
<evidence type="ECO:0000313" key="1">
    <source>
        <dbReference type="EMBL" id="DAD71356.1"/>
    </source>
</evidence>
<name>A0A8S5LMN9_9CAUD</name>
<proteinExistence type="predicted"/>
<organism evidence="1">
    <name type="scientific">Siphoviridae sp. ctbQZ1</name>
    <dbReference type="NCBI Taxonomy" id="2827581"/>
    <lineage>
        <taxon>Viruses</taxon>
        <taxon>Duplodnaviria</taxon>
        <taxon>Heunggongvirae</taxon>
        <taxon>Uroviricota</taxon>
        <taxon>Caudoviricetes</taxon>
    </lineage>
</organism>
<accession>A0A8S5LMN9</accession>
<dbReference type="EMBL" id="BK015881">
    <property type="protein sequence ID" value="DAD71356.1"/>
    <property type="molecule type" value="Genomic_DNA"/>
</dbReference>
<protein>
    <submittedName>
        <fullName evidence="1">Uncharacterized protein</fullName>
    </submittedName>
</protein>
<reference evidence="1" key="1">
    <citation type="journal article" date="2021" name="Proc. Natl. Acad. Sci. U.S.A.">
        <title>A Catalog of Tens of Thousands of Viruses from Human Metagenomes Reveals Hidden Associations with Chronic Diseases.</title>
        <authorList>
            <person name="Tisza M.J."/>
            <person name="Buck C.B."/>
        </authorList>
    </citation>
    <scope>NUCLEOTIDE SEQUENCE</scope>
    <source>
        <strain evidence="1">CtbQZ1</strain>
    </source>
</reference>